<evidence type="ECO:0000313" key="1">
    <source>
        <dbReference type="EMBL" id="GCL66418.1"/>
    </source>
</evidence>
<dbReference type="RefSeq" id="WP_137660166.1">
    <property type="nucleotide sequence ID" value="NZ_BJCQ01000003.1"/>
</dbReference>
<reference evidence="1 2" key="1">
    <citation type="submission" date="2019-03" db="EMBL/GenBank/DDBJ databases">
        <title>Draft genome sequences of two Veillonella tobetsuensis clinical isolates from intraoperative bronchial fluids of elderly patients with pulmonary carcinoma.</title>
        <authorList>
            <person name="Akiyama T."/>
        </authorList>
    </citation>
    <scope>NUCLEOTIDE SEQUENCE [LARGE SCALE GENOMIC DNA]</scope>
    <source>
        <strain evidence="1 2">PAGU 1578</strain>
    </source>
</reference>
<organism evidence="1 2">
    <name type="scientific">Veillonella tobetsuensis</name>
    <dbReference type="NCBI Taxonomy" id="1110546"/>
    <lineage>
        <taxon>Bacteria</taxon>
        <taxon>Bacillati</taxon>
        <taxon>Bacillota</taxon>
        <taxon>Negativicutes</taxon>
        <taxon>Veillonellales</taxon>
        <taxon>Veillonellaceae</taxon>
        <taxon>Veillonella</taxon>
    </lineage>
</organism>
<name>A0A480B5R6_9FIRM</name>
<accession>A0A480B5R6</accession>
<sequence>MATEKETHILNAQLQSDYNEVVRDIGEELLARLNIEPDGTIIDMFQTGSLDPWQLFVFFSALEHALMEFRTDKRKKTVIVHAQPEALIGTGAVVTPVSTMLEHILMARVSDMSEGRLETGLLTVSGESIDYEGVNLKGRHVVIVCDVHDNESPYLAECINLCKEMKATHVVAVPLMLWNPDLIDNLTEETLKAELSHENRPLS</sequence>
<gene>
    <name evidence="1" type="ORF">PAGU1578_00400</name>
</gene>
<dbReference type="EMBL" id="BJCQ01000003">
    <property type="protein sequence ID" value="GCL66418.1"/>
    <property type="molecule type" value="Genomic_DNA"/>
</dbReference>
<dbReference type="Proteomes" id="UP000300381">
    <property type="component" value="Unassembled WGS sequence"/>
</dbReference>
<proteinExistence type="predicted"/>
<evidence type="ECO:0000313" key="2">
    <source>
        <dbReference type="Proteomes" id="UP000300381"/>
    </source>
</evidence>
<dbReference type="AlphaFoldDB" id="A0A480B5R6"/>
<comment type="caution">
    <text evidence="1">The sequence shown here is derived from an EMBL/GenBank/DDBJ whole genome shotgun (WGS) entry which is preliminary data.</text>
</comment>
<protein>
    <submittedName>
        <fullName evidence="1">Uncharacterized protein</fullName>
    </submittedName>
</protein>